<name>A0A218WHD1_PUNGR</name>
<reference evidence="1" key="2">
    <citation type="submission" date="2017-06" db="EMBL/GenBank/DDBJ databases">
        <title>The pomegranate genome and the genomics of punicalagin biosynthesis.</title>
        <authorList>
            <person name="Xu C."/>
        </authorList>
    </citation>
    <scope>NUCLEOTIDE SEQUENCE [LARGE SCALE GENOMIC DNA]</scope>
    <source>
        <tissue evidence="1">Fresh leaf</tissue>
    </source>
</reference>
<gene>
    <name evidence="1" type="ORF">CDL15_Pgr005609</name>
    <name evidence="2" type="ORF">CRG98_019265</name>
</gene>
<dbReference type="EMBL" id="PGOL01001168">
    <property type="protein sequence ID" value="PKI60329.1"/>
    <property type="molecule type" value="Genomic_DNA"/>
</dbReference>
<accession>A0A218WHD1</accession>
<evidence type="ECO:0000313" key="4">
    <source>
        <dbReference type="Proteomes" id="UP000233551"/>
    </source>
</evidence>
<comment type="caution">
    <text evidence="1">The sequence shown here is derived from an EMBL/GenBank/DDBJ whole genome shotgun (WGS) entry which is preliminary data.</text>
</comment>
<reference evidence="2 4" key="3">
    <citation type="submission" date="2017-11" db="EMBL/GenBank/DDBJ databases">
        <title>De-novo sequencing of pomegranate (Punica granatum L.) genome.</title>
        <authorList>
            <person name="Akparov Z."/>
            <person name="Amiraslanov A."/>
            <person name="Hajiyeva S."/>
            <person name="Abbasov M."/>
            <person name="Kaur K."/>
            <person name="Hamwieh A."/>
            <person name="Solovyev V."/>
            <person name="Salamov A."/>
            <person name="Braich B."/>
            <person name="Kosarev P."/>
            <person name="Mahmoud A."/>
            <person name="Hajiyev E."/>
            <person name="Babayeva S."/>
            <person name="Izzatullayeva V."/>
            <person name="Mammadov A."/>
            <person name="Mammadov A."/>
            <person name="Sharifova S."/>
            <person name="Ojaghi J."/>
            <person name="Eynullazada K."/>
            <person name="Bayramov B."/>
            <person name="Abdulazimova A."/>
            <person name="Shahmuradov I."/>
        </authorList>
    </citation>
    <scope>NUCLEOTIDE SEQUENCE [LARGE SCALE GENOMIC DNA]</scope>
    <source>
        <strain evidence="2">AG2017</strain>
        <strain evidence="4">cv. AG2017</strain>
        <tissue evidence="2">Leaf</tissue>
    </source>
</reference>
<evidence type="ECO:0000313" key="1">
    <source>
        <dbReference type="EMBL" id="OWM71422.1"/>
    </source>
</evidence>
<keyword evidence="4" id="KW-1185">Reference proteome</keyword>
<dbReference type="OrthoDB" id="911847at2759"/>
<protein>
    <submittedName>
        <fullName evidence="1">Uncharacterized protein</fullName>
    </submittedName>
</protein>
<dbReference type="Proteomes" id="UP000197138">
    <property type="component" value="Unassembled WGS sequence"/>
</dbReference>
<evidence type="ECO:0000313" key="2">
    <source>
        <dbReference type="EMBL" id="PKI60329.1"/>
    </source>
</evidence>
<evidence type="ECO:0000313" key="3">
    <source>
        <dbReference type="Proteomes" id="UP000197138"/>
    </source>
</evidence>
<dbReference type="PANTHER" id="PTHR36030">
    <property type="entry name" value="CALMODULIN-BINDING DOMAIN-CONTAINING PROTEIN"/>
    <property type="match status" value="1"/>
</dbReference>
<organism evidence="1 3">
    <name type="scientific">Punica granatum</name>
    <name type="common">Pomegranate</name>
    <dbReference type="NCBI Taxonomy" id="22663"/>
    <lineage>
        <taxon>Eukaryota</taxon>
        <taxon>Viridiplantae</taxon>
        <taxon>Streptophyta</taxon>
        <taxon>Embryophyta</taxon>
        <taxon>Tracheophyta</taxon>
        <taxon>Spermatophyta</taxon>
        <taxon>Magnoliopsida</taxon>
        <taxon>eudicotyledons</taxon>
        <taxon>Gunneridae</taxon>
        <taxon>Pentapetalae</taxon>
        <taxon>rosids</taxon>
        <taxon>malvids</taxon>
        <taxon>Myrtales</taxon>
        <taxon>Lythraceae</taxon>
        <taxon>Punica</taxon>
    </lineage>
</organism>
<dbReference type="EMBL" id="MTKT01004399">
    <property type="protein sequence ID" value="OWM71422.1"/>
    <property type="molecule type" value="Genomic_DNA"/>
</dbReference>
<sequence length="119" mass="13427">MESNRKRRGFIKSKLGLPFYKAAKPSSSTVQYSTKATPNGQTSKQTVTVSYVVQEYIITQPKPKLSFVTPEKGRAEPFDVAYGDEAVDLKAANYISSVQERFKLERINSERKNCQDISQ</sequence>
<dbReference type="AlphaFoldDB" id="A0A218WHD1"/>
<dbReference type="Proteomes" id="UP000233551">
    <property type="component" value="Unassembled WGS sequence"/>
</dbReference>
<dbReference type="PANTHER" id="PTHR36030:SF1">
    <property type="entry name" value="CALMODULIN-BINDING DOMAIN-CONTAINING PROTEIN"/>
    <property type="match status" value="1"/>
</dbReference>
<reference evidence="3" key="1">
    <citation type="journal article" date="2017" name="Plant J.">
        <title>The pomegranate (Punica granatum L.) genome and the genomics of punicalagin biosynthesis.</title>
        <authorList>
            <person name="Qin G."/>
            <person name="Xu C."/>
            <person name="Ming R."/>
            <person name="Tang H."/>
            <person name="Guyot R."/>
            <person name="Kramer E.M."/>
            <person name="Hu Y."/>
            <person name="Yi X."/>
            <person name="Qi Y."/>
            <person name="Xu X."/>
            <person name="Gao Z."/>
            <person name="Pan H."/>
            <person name="Jian J."/>
            <person name="Tian Y."/>
            <person name="Yue Z."/>
            <person name="Xu Y."/>
        </authorList>
    </citation>
    <scope>NUCLEOTIDE SEQUENCE [LARGE SCALE GENOMIC DNA]</scope>
    <source>
        <strain evidence="3">cv. Dabenzi</strain>
    </source>
</reference>
<proteinExistence type="predicted"/>
<dbReference type="GeneID" id="116194461"/>